<dbReference type="EMBL" id="AP031573">
    <property type="protein sequence ID" value="BFM44341.1"/>
    <property type="molecule type" value="Genomic_DNA"/>
</dbReference>
<protein>
    <submittedName>
        <fullName evidence="1">Uncharacterized protein</fullName>
    </submittedName>
</protein>
<evidence type="ECO:0000313" key="1">
    <source>
        <dbReference type="EMBL" id="BFM44341.1"/>
    </source>
</evidence>
<sequence length="185" mass="19983">MFLKINVLVLFLAFCNLGYTQTVKVVSKKGTLIDIEQGVGNVLEAYVGTPTVSQTLTSTFADIAFSNFGIVDISDFTRSGVLIMINKPGRYEITYRVSTTINNNERSGGEFYLEVGGTEAPGTRAYTCARNSLVDKNTVAVTKTIETTTANVTVKLKGRTYASTAAVPSLTMTNNGSSLLIKRIK</sequence>
<reference evidence="1" key="1">
    <citation type="submission" date="2024-05" db="EMBL/GenBank/DDBJ databases">
        <title>Whole-Genome Sequence of CFS9, a Potential Fish Probiotic Isolated from the Body Surface of Silurus asotus.</title>
        <authorList>
            <person name="Kojima M."/>
            <person name="Tobioka K."/>
            <person name="Yokota K."/>
            <person name="Nakatani H."/>
            <person name="Hori K."/>
            <person name="Tamaru Y."/>
            <person name="Okazaki F."/>
        </authorList>
    </citation>
    <scope>NUCLEOTIDE SEQUENCE</scope>
    <source>
        <strain evidence="1">CFS9</strain>
    </source>
</reference>
<proteinExistence type="predicted"/>
<dbReference type="InterPro" id="IPR008983">
    <property type="entry name" value="Tumour_necrosis_fac-like_dom"/>
</dbReference>
<name>A0AAT9H4D1_9FLAO</name>
<dbReference type="AlphaFoldDB" id="A0AAT9H4D1"/>
<accession>A0AAT9H4D1</accession>
<gene>
    <name evidence="1" type="ORF">CFS9_29820</name>
</gene>
<dbReference type="Gene3D" id="2.60.120.40">
    <property type="match status" value="1"/>
</dbReference>
<organism evidence="1">
    <name type="scientific">Flavobacterium sp. CFS9</name>
    <dbReference type="NCBI Taxonomy" id="3143118"/>
    <lineage>
        <taxon>Bacteria</taxon>
        <taxon>Pseudomonadati</taxon>
        <taxon>Bacteroidota</taxon>
        <taxon>Flavobacteriia</taxon>
        <taxon>Flavobacteriales</taxon>
        <taxon>Flavobacteriaceae</taxon>
        <taxon>Flavobacterium</taxon>
    </lineage>
</organism>
<dbReference type="RefSeq" id="WP_369615467.1">
    <property type="nucleotide sequence ID" value="NZ_AP031573.1"/>
</dbReference>